<reference evidence="2" key="1">
    <citation type="journal article" date="2015" name="Nature">
        <title>Complex archaea that bridge the gap between prokaryotes and eukaryotes.</title>
        <authorList>
            <person name="Spang A."/>
            <person name="Saw J.H."/>
            <person name="Jorgensen S.L."/>
            <person name="Zaremba-Niedzwiedzka K."/>
            <person name="Martijn J."/>
            <person name="Lind A.E."/>
            <person name="van Eijk R."/>
            <person name="Schleper C."/>
            <person name="Guy L."/>
            <person name="Ettema T.J."/>
        </authorList>
    </citation>
    <scope>NUCLEOTIDE SEQUENCE</scope>
</reference>
<protein>
    <submittedName>
        <fullName evidence="2">Uncharacterized protein</fullName>
    </submittedName>
</protein>
<accession>A0A0F9MIL9</accession>
<evidence type="ECO:0000256" key="1">
    <source>
        <dbReference type="SAM" id="Phobius"/>
    </source>
</evidence>
<evidence type="ECO:0000313" key="2">
    <source>
        <dbReference type="EMBL" id="KKM76560.1"/>
    </source>
</evidence>
<keyword evidence="1" id="KW-1133">Transmembrane helix</keyword>
<dbReference type="AlphaFoldDB" id="A0A0F9MIL9"/>
<organism evidence="2">
    <name type="scientific">marine sediment metagenome</name>
    <dbReference type="NCBI Taxonomy" id="412755"/>
    <lineage>
        <taxon>unclassified sequences</taxon>
        <taxon>metagenomes</taxon>
        <taxon>ecological metagenomes</taxon>
    </lineage>
</organism>
<keyword evidence="1" id="KW-0472">Membrane</keyword>
<comment type="caution">
    <text evidence="2">The sequence shown here is derived from an EMBL/GenBank/DDBJ whole genome shotgun (WGS) entry which is preliminary data.</text>
</comment>
<feature type="transmembrane region" description="Helical" evidence="1">
    <location>
        <begin position="295"/>
        <end position="316"/>
    </location>
</feature>
<proteinExistence type="predicted"/>
<gene>
    <name evidence="2" type="ORF">LCGC14_1378890</name>
</gene>
<sequence>MKRVLRCLILGFVLLLVVSSPAYAISNPSATSIGDVYVFRNVLETGDILVFVRYDVSYTTQPTEDAEDTFLMAIYGTDGTTLLFTRPLNYYQHNIISIYLDADTNTLTWGSAYYVRITGSPALFDPLVEDVNMKTRVLSSGDYRSTDDLGGIMIAQAGILETDWATVLLTATGRLNSTGSTYFLAAVPGLSSMVPGIFQLTTEQFVYTKENFTEEGINLTRQNLPVSLNNTIAGLDAIFGVTNHNWGGFAWLSLGGMMLAGVIYATTRRPDIAILGGFMGVMSIGAYTYVSEGNIMLFVMAIGTIIIVLFSVEYVLPKLG</sequence>
<keyword evidence="1" id="KW-0812">Transmembrane</keyword>
<feature type="transmembrane region" description="Helical" evidence="1">
    <location>
        <begin position="246"/>
        <end position="265"/>
    </location>
</feature>
<name>A0A0F9MIL9_9ZZZZ</name>
<feature type="transmembrane region" description="Helical" evidence="1">
    <location>
        <begin position="272"/>
        <end position="289"/>
    </location>
</feature>
<dbReference type="EMBL" id="LAZR01008790">
    <property type="protein sequence ID" value="KKM76560.1"/>
    <property type="molecule type" value="Genomic_DNA"/>
</dbReference>